<evidence type="ECO:0000313" key="3">
    <source>
        <dbReference type="EMBL" id="CAF1536441.1"/>
    </source>
</evidence>
<feature type="repeat" description="NHL" evidence="2">
    <location>
        <begin position="25"/>
        <end position="68"/>
    </location>
</feature>
<dbReference type="AlphaFoldDB" id="A0A815VJ60"/>
<name>A0A815VJ60_9BILA</name>
<dbReference type="SUPFAM" id="SSF101898">
    <property type="entry name" value="NHL repeat"/>
    <property type="match status" value="1"/>
</dbReference>
<comment type="caution">
    <text evidence="3">The sequence shown here is derived from an EMBL/GenBank/DDBJ whole genome shotgun (WGS) entry which is preliminary data.</text>
</comment>
<dbReference type="EMBL" id="CAJOBC010090963">
    <property type="protein sequence ID" value="CAF4396324.1"/>
    <property type="molecule type" value="Genomic_DNA"/>
</dbReference>
<proteinExistence type="predicted"/>
<dbReference type="EMBL" id="CAJNOQ010025361">
    <property type="protein sequence ID" value="CAF1536441.1"/>
    <property type="molecule type" value="Genomic_DNA"/>
</dbReference>
<evidence type="ECO:0008006" key="6">
    <source>
        <dbReference type="Google" id="ProtNLM"/>
    </source>
</evidence>
<dbReference type="Gene3D" id="2.120.10.30">
    <property type="entry name" value="TolB, C-terminal domain"/>
    <property type="match status" value="1"/>
</dbReference>
<keyword evidence="1" id="KW-0677">Repeat</keyword>
<dbReference type="InterPro" id="IPR011042">
    <property type="entry name" value="6-blade_b-propeller_TolB-like"/>
</dbReference>
<dbReference type="Pfam" id="PF01436">
    <property type="entry name" value="NHL"/>
    <property type="match status" value="1"/>
</dbReference>
<gene>
    <name evidence="3" type="ORF">GPM918_LOCUS38366</name>
    <name evidence="4" type="ORF">SRO942_LOCUS39185</name>
</gene>
<dbReference type="OrthoDB" id="342730at2759"/>
<organism evidence="3 5">
    <name type="scientific">Didymodactylos carnosus</name>
    <dbReference type="NCBI Taxonomy" id="1234261"/>
    <lineage>
        <taxon>Eukaryota</taxon>
        <taxon>Metazoa</taxon>
        <taxon>Spiralia</taxon>
        <taxon>Gnathifera</taxon>
        <taxon>Rotifera</taxon>
        <taxon>Eurotatoria</taxon>
        <taxon>Bdelloidea</taxon>
        <taxon>Philodinida</taxon>
        <taxon>Philodinidae</taxon>
        <taxon>Didymodactylos</taxon>
    </lineage>
</organism>
<sequence length="69" mass="7707">YVVDCLNYRIQMFCSPDSLEGITIAGTTGKGGNAANQLYIPESITFDSQMNMYVADSGNHRIQKFQRIL</sequence>
<reference evidence="3" key="1">
    <citation type="submission" date="2021-02" db="EMBL/GenBank/DDBJ databases">
        <authorList>
            <person name="Nowell W R."/>
        </authorList>
    </citation>
    <scope>NUCLEOTIDE SEQUENCE</scope>
</reference>
<protein>
    <recommendedName>
        <fullName evidence="6">NHL repeat-containing protein</fullName>
    </recommendedName>
</protein>
<evidence type="ECO:0000256" key="2">
    <source>
        <dbReference type="PROSITE-ProRule" id="PRU00504"/>
    </source>
</evidence>
<evidence type="ECO:0000313" key="5">
    <source>
        <dbReference type="Proteomes" id="UP000663829"/>
    </source>
</evidence>
<dbReference type="Proteomes" id="UP000681722">
    <property type="component" value="Unassembled WGS sequence"/>
</dbReference>
<dbReference type="InterPro" id="IPR001258">
    <property type="entry name" value="NHL_repeat"/>
</dbReference>
<evidence type="ECO:0000313" key="4">
    <source>
        <dbReference type="EMBL" id="CAF4396324.1"/>
    </source>
</evidence>
<feature type="non-terminal residue" evidence="3">
    <location>
        <position position="1"/>
    </location>
</feature>
<dbReference type="Proteomes" id="UP000663829">
    <property type="component" value="Unassembled WGS sequence"/>
</dbReference>
<accession>A0A815VJ60</accession>
<evidence type="ECO:0000256" key="1">
    <source>
        <dbReference type="ARBA" id="ARBA00022737"/>
    </source>
</evidence>
<keyword evidence="5" id="KW-1185">Reference proteome</keyword>
<dbReference type="PROSITE" id="PS51125">
    <property type="entry name" value="NHL"/>
    <property type="match status" value="1"/>
</dbReference>